<dbReference type="EMBL" id="ML120376">
    <property type="protein sequence ID" value="RPB00961.1"/>
    <property type="molecule type" value="Genomic_DNA"/>
</dbReference>
<dbReference type="AlphaFoldDB" id="A0A3N4JXW8"/>
<proteinExistence type="predicted"/>
<sequence>LLVIVSTMICLLCMARHPGLCHNQIIKAYLVFFKRVRALEDMYEVKAMEIGIVDIPREEIRDERNCANERPAKEISRLAGSVS</sequence>
<organism evidence="2 3">
    <name type="scientific">Choiromyces venosus 120613-1</name>
    <dbReference type="NCBI Taxonomy" id="1336337"/>
    <lineage>
        <taxon>Eukaryota</taxon>
        <taxon>Fungi</taxon>
        <taxon>Dikarya</taxon>
        <taxon>Ascomycota</taxon>
        <taxon>Pezizomycotina</taxon>
        <taxon>Pezizomycetes</taxon>
        <taxon>Pezizales</taxon>
        <taxon>Tuberaceae</taxon>
        <taxon>Choiromyces</taxon>
    </lineage>
</organism>
<keyword evidence="1" id="KW-0732">Signal</keyword>
<name>A0A3N4JXW8_9PEZI</name>
<evidence type="ECO:0000313" key="3">
    <source>
        <dbReference type="Proteomes" id="UP000276215"/>
    </source>
</evidence>
<accession>A0A3N4JXW8</accession>
<gene>
    <name evidence="2" type="ORF">L873DRAFT_1678160</name>
</gene>
<feature type="non-terminal residue" evidence="2">
    <location>
        <position position="1"/>
    </location>
</feature>
<protein>
    <submittedName>
        <fullName evidence="2">Uncharacterized protein</fullName>
    </submittedName>
</protein>
<dbReference type="OrthoDB" id="5354508at2759"/>
<feature type="chain" id="PRO_5018160442" evidence="1">
    <location>
        <begin position="16"/>
        <end position="83"/>
    </location>
</feature>
<reference evidence="2 3" key="1">
    <citation type="journal article" date="2018" name="Nat. Ecol. Evol.">
        <title>Pezizomycetes genomes reveal the molecular basis of ectomycorrhizal truffle lifestyle.</title>
        <authorList>
            <person name="Murat C."/>
            <person name="Payen T."/>
            <person name="Noel B."/>
            <person name="Kuo A."/>
            <person name="Morin E."/>
            <person name="Chen J."/>
            <person name="Kohler A."/>
            <person name="Krizsan K."/>
            <person name="Balestrini R."/>
            <person name="Da Silva C."/>
            <person name="Montanini B."/>
            <person name="Hainaut M."/>
            <person name="Levati E."/>
            <person name="Barry K.W."/>
            <person name="Belfiori B."/>
            <person name="Cichocki N."/>
            <person name="Clum A."/>
            <person name="Dockter R.B."/>
            <person name="Fauchery L."/>
            <person name="Guy J."/>
            <person name="Iotti M."/>
            <person name="Le Tacon F."/>
            <person name="Lindquist E.A."/>
            <person name="Lipzen A."/>
            <person name="Malagnac F."/>
            <person name="Mello A."/>
            <person name="Molinier V."/>
            <person name="Miyauchi S."/>
            <person name="Poulain J."/>
            <person name="Riccioni C."/>
            <person name="Rubini A."/>
            <person name="Sitrit Y."/>
            <person name="Splivallo R."/>
            <person name="Traeger S."/>
            <person name="Wang M."/>
            <person name="Zifcakova L."/>
            <person name="Wipf D."/>
            <person name="Zambonelli A."/>
            <person name="Paolocci F."/>
            <person name="Nowrousian M."/>
            <person name="Ottonello S."/>
            <person name="Baldrian P."/>
            <person name="Spatafora J.W."/>
            <person name="Henrissat B."/>
            <person name="Nagy L.G."/>
            <person name="Aury J.M."/>
            <person name="Wincker P."/>
            <person name="Grigoriev I.V."/>
            <person name="Bonfante P."/>
            <person name="Martin F.M."/>
        </authorList>
    </citation>
    <scope>NUCLEOTIDE SEQUENCE [LARGE SCALE GENOMIC DNA]</scope>
    <source>
        <strain evidence="2 3">120613-1</strain>
    </source>
</reference>
<dbReference type="Proteomes" id="UP000276215">
    <property type="component" value="Unassembled WGS sequence"/>
</dbReference>
<evidence type="ECO:0000256" key="1">
    <source>
        <dbReference type="SAM" id="SignalP"/>
    </source>
</evidence>
<feature type="signal peptide" evidence="1">
    <location>
        <begin position="1"/>
        <end position="15"/>
    </location>
</feature>
<evidence type="ECO:0000313" key="2">
    <source>
        <dbReference type="EMBL" id="RPB00961.1"/>
    </source>
</evidence>
<keyword evidence="3" id="KW-1185">Reference proteome</keyword>